<organism evidence="1 2">
    <name type="scientific">Penicillium bovifimosum</name>
    <dbReference type="NCBI Taxonomy" id="126998"/>
    <lineage>
        <taxon>Eukaryota</taxon>
        <taxon>Fungi</taxon>
        <taxon>Dikarya</taxon>
        <taxon>Ascomycota</taxon>
        <taxon>Pezizomycotina</taxon>
        <taxon>Eurotiomycetes</taxon>
        <taxon>Eurotiomycetidae</taxon>
        <taxon>Eurotiales</taxon>
        <taxon>Aspergillaceae</taxon>
        <taxon>Penicillium</taxon>
    </lineage>
</organism>
<reference evidence="1" key="2">
    <citation type="journal article" date="2023" name="IMA Fungus">
        <title>Comparative genomic study of the Penicillium genus elucidates a diverse pangenome and 15 lateral gene transfer events.</title>
        <authorList>
            <person name="Petersen C."/>
            <person name="Sorensen T."/>
            <person name="Nielsen M.R."/>
            <person name="Sondergaard T.E."/>
            <person name="Sorensen J.L."/>
            <person name="Fitzpatrick D.A."/>
            <person name="Frisvad J.C."/>
            <person name="Nielsen K.L."/>
        </authorList>
    </citation>
    <scope>NUCLEOTIDE SEQUENCE</scope>
    <source>
        <strain evidence="1">IBT 22155</strain>
    </source>
</reference>
<dbReference type="GeneID" id="81404479"/>
<dbReference type="OrthoDB" id="4358478at2759"/>
<evidence type="ECO:0000313" key="1">
    <source>
        <dbReference type="EMBL" id="KAJ5135287.1"/>
    </source>
</evidence>
<sequence length="310" mass="34076">MMAQPTSQSKRGPSAFQSGKIEGFKIPKTYDEWLQLVGRKAELKHATIHTIPPPPPNGLRQLRKRHTLNTQCFYGFSPAVLTAASDALGGSIEWSRYLQLIQASTSIDRINENDPTWPGAFAAVKRLQEQTTNVGGVSDASSHPAADTRSTLTHVIGSELEWVFNRIHFSCQLQATRFNAFTDGALRSKQNQRVFAILEAKKRSRGKDSDPIIMQEACQVAAWSSSSGRAGACFNDHFLLIPQNRDALFLTFVPFVQEYQNHLRNGANAGGFLVMKTFGPFRTTMSNEMAEFGIIIAAAGQIASSAISDV</sequence>
<keyword evidence="2" id="KW-1185">Reference proteome</keyword>
<dbReference type="EMBL" id="JAPQKL010000004">
    <property type="protein sequence ID" value="KAJ5135287.1"/>
    <property type="molecule type" value="Genomic_DNA"/>
</dbReference>
<dbReference type="Proteomes" id="UP001149079">
    <property type="component" value="Unassembled WGS sequence"/>
</dbReference>
<name>A0A9W9L412_9EURO</name>
<reference evidence="1" key="1">
    <citation type="submission" date="2022-11" db="EMBL/GenBank/DDBJ databases">
        <authorList>
            <person name="Petersen C."/>
        </authorList>
    </citation>
    <scope>NUCLEOTIDE SEQUENCE</scope>
    <source>
        <strain evidence="1">IBT 22155</strain>
    </source>
</reference>
<dbReference type="AlphaFoldDB" id="A0A9W9L412"/>
<accession>A0A9W9L412</accession>
<dbReference type="RefSeq" id="XP_056522259.1">
    <property type="nucleotide sequence ID" value="XM_056665309.1"/>
</dbReference>
<evidence type="ECO:0000313" key="2">
    <source>
        <dbReference type="Proteomes" id="UP001149079"/>
    </source>
</evidence>
<protein>
    <submittedName>
        <fullName evidence="1">Uncharacterized protein</fullName>
    </submittedName>
</protein>
<gene>
    <name evidence="1" type="ORF">N7515_004565</name>
</gene>
<comment type="caution">
    <text evidence="1">The sequence shown here is derived from an EMBL/GenBank/DDBJ whole genome shotgun (WGS) entry which is preliminary data.</text>
</comment>
<proteinExistence type="predicted"/>